<evidence type="ECO:0000256" key="1">
    <source>
        <dbReference type="ARBA" id="ARBA00022771"/>
    </source>
</evidence>
<evidence type="ECO:0000256" key="2">
    <source>
        <dbReference type="ARBA" id="ARBA00022833"/>
    </source>
</evidence>
<dbReference type="Pfam" id="PF13639">
    <property type="entry name" value="zf-RING_2"/>
    <property type="match status" value="1"/>
</dbReference>
<evidence type="ECO:0000313" key="7">
    <source>
        <dbReference type="Proteomes" id="UP001107558"/>
    </source>
</evidence>
<keyword evidence="4" id="KW-1133">Transmembrane helix</keyword>
<dbReference type="SUPFAM" id="SSF57850">
    <property type="entry name" value="RING/U-box"/>
    <property type="match status" value="1"/>
</dbReference>
<dbReference type="InterPro" id="IPR013083">
    <property type="entry name" value="Znf_RING/FYVE/PHD"/>
</dbReference>
<evidence type="ECO:0000256" key="3">
    <source>
        <dbReference type="PROSITE-ProRule" id="PRU00175"/>
    </source>
</evidence>
<dbReference type="SMART" id="SM00184">
    <property type="entry name" value="RING"/>
    <property type="match status" value="1"/>
</dbReference>
<evidence type="ECO:0000256" key="4">
    <source>
        <dbReference type="SAM" id="Phobius"/>
    </source>
</evidence>
<keyword evidence="7" id="KW-1185">Reference proteome</keyword>
<dbReference type="AlphaFoldDB" id="A0A9J6BI07"/>
<proteinExistence type="predicted"/>
<feature type="domain" description="RING-type" evidence="5">
    <location>
        <begin position="5"/>
        <end position="45"/>
    </location>
</feature>
<evidence type="ECO:0000313" key="6">
    <source>
        <dbReference type="EMBL" id="KAG5669191.1"/>
    </source>
</evidence>
<comment type="caution">
    <text evidence="6">The sequence shown here is derived from an EMBL/GenBank/DDBJ whole genome shotgun (WGS) entry which is preliminary data.</text>
</comment>
<dbReference type="InterPro" id="IPR001841">
    <property type="entry name" value="Znf_RING"/>
</dbReference>
<keyword evidence="1 3" id="KW-0479">Metal-binding</keyword>
<name>A0A9J6BI07_POLVA</name>
<accession>A0A9J6BI07</accession>
<protein>
    <recommendedName>
        <fullName evidence="5">RING-type domain-containing protein</fullName>
    </recommendedName>
</protein>
<dbReference type="GO" id="GO:0008270">
    <property type="term" value="F:zinc ion binding"/>
    <property type="evidence" value="ECO:0007669"/>
    <property type="project" value="UniProtKB-KW"/>
</dbReference>
<dbReference type="PROSITE" id="PS50089">
    <property type="entry name" value="ZF_RING_2"/>
    <property type="match status" value="1"/>
</dbReference>
<feature type="transmembrane region" description="Helical" evidence="4">
    <location>
        <begin position="122"/>
        <end position="140"/>
    </location>
</feature>
<keyword evidence="4" id="KW-0812">Transmembrane</keyword>
<evidence type="ECO:0000259" key="5">
    <source>
        <dbReference type="PROSITE" id="PS50089"/>
    </source>
</evidence>
<dbReference type="OrthoDB" id="8062037at2759"/>
<keyword evidence="2" id="KW-0862">Zinc</keyword>
<dbReference type="Proteomes" id="UP001107558">
    <property type="component" value="Chromosome 4"/>
</dbReference>
<sequence length="176" mass="20322">MNIECSICSHYLLAEQACSLSCGHVFHKSCIIRYRRESNLCPQCRSSIKKTTDLHFTIAYEEEISNDDVKSYFSRTQKSIENLEEQIRSSMLLLHETIDYNSMLCNQQNVNTEKNEHSENNSTLFVTSGIFVICVYVVFIHPKIFNYGKLPCICLLQSGHKQDLDSIQHRNDSTTK</sequence>
<organism evidence="6 7">
    <name type="scientific">Polypedilum vanderplanki</name>
    <name type="common">Sleeping chironomid midge</name>
    <dbReference type="NCBI Taxonomy" id="319348"/>
    <lineage>
        <taxon>Eukaryota</taxon>
        <taxon>Metazoa</taxon>
        <taxon>Ecdysozoa</taxon>
        <taxon>Arthropoda</taxon>
        <taxon>Hexapoda</taxon>
        <taxon>Insecta</taxon>
        <taxon>Pterygota</taxon>
        <taxon>Neoptera</taxon>
        <taxon>Endopterygota</taxon>
        <taxon>Diptera</taxon>
        <taxon>Nematocera</taxon>
        <taxon>Chironomoidea</taxon>
        <taxon>Chironomidae</taxon>
        <taxon>Chironominae</taxon>
        <taxon>Polypedilum</taxon>
        <taxon>Polypedilum</taxon>
    </lineage>
</organism>
<keyword evidence="1 3" id="KW-0863">Zinc-finger</keyword>
<dbReference type="EMBL" id="JADBJN010000004">
    <property type="protein sequence ID" value="KAG5669191.1"/>
    <property type="molecule type" value="Genomic_DNA"/>
</dbReference>
<dbReference type="Gene3D" id="3.30.40.10">
    <property type="entry name" value="Zinc/RING finger domain, C3HC4 (zinc finger)"/>
    <property type="match status" value="1"/>
</dbReference>
<gene>
    <name evidence="6" type="ORF">PVAND_017085</name>
</gene>
<keyword evidence="4" id="KW-0472">Membrane</keyword>
<reference evidence="6" key="1">
    <citation type="submission" date="2021-03" db="EMBL/GenBank/DDBJ databases">
        <title>Chromosome level genome of the anhydrobiotic midge Polypedilum vanderplanki.</title>
        <authorList>
            <person name="Yoshida Y."/>
            <person name="Kikawada T."/>
            <person name="Gusev O."/>
        </authorList>
    </citation>
    <scope>NUCLEOTIDE SEQUENCE</scope>
    <source>
        <strain evidence="6">NIAS01</strain>
        <tissue evidence="6">Whole body or cell culture</tissue>
    </source>
</reference>